<reference evidence="2" key="1">
    <citation type="submission" date="2015-04" db="EMBL/GenBank/DDBJ databases">
        <authorList>
            <consortium name="Pathogen Informatics"/>
        </authorList>
    </citation>
    <scope>NUCLEOTIDE SEQUENCE [LARGE SCALE GENOMIC DNA]</scope>
    <source>
        <strain evidence="2">8A</strain>
    </source>
</reference>
<dbReference type="OMA" id="PLEVHYL"/>
<keyword evidence="1" id="KW-0812">Transmembrane</keyword>
<comment type="caution">
    <text evidence="2">The sequence shown here is derived from an EMBL/GenBank/DDBJ whole genome shotgun (WGS) entry which is preliminary data.</text>
</comment>
<evidence type="ECO:0000313" key="3">
    <source>
        <dbReference type="Proteomes" id="UP000220797"/>
    </source>
</evidence>
<feature type="transmembrane region" description="Helical" evidence="1">
    <location>
        <begin position="1040"/>
        <end position="1057"/>
    </location>
</feature>
<dbReference type="RefSeq" id="XP_028527781.1">
    <property type="nucleotide sequence ID" value="XM_028671095.1"/>
</dbReference>
<dbReference type="GeneID" id="39730893"/>
<proteinExistence type="predicted"/>
<evidence type="ECO:0000313" key="2">
    <source>
        <dbReference type="EMBL" id="CRG94968.1"/>
    </source>
</evidence>
<protein>
    <submittedName>
        <fullName evidence="2">Uncharacterized protein</fullName>
    </submittedName>
</protein>
<dbReference type="OrthoDB" id="378328at2759"/>
<organism evidence="2 3">
    <name type="scientific">Plasmodium gallinaceum</name>
    <dbReference type="NCBI Taxonomy" id="5849"/>
    <lineage>
        <taxon>Eukaryota</taxon>
        <taxon>Sar</taxon>
        <taxon>Alveolata</taxon>
        <taxon>Apicomplexa</taxon>
        <taxon>Aconoidasida</taxon>
        <taxon>Haemosporida</taxon>
        <taxon>Plasmodiidae</taxon>
        <taxon>Plasmodium</taxon>
        <taxon>Plasmodium (Haemamoeba)</taxon>
    </lineage>
</organism>
<dbReference type="EMBL" id="CVMV01000032">
    <property type="protein sequence ID" value="CRG94968.1"/>
    <property type="molecule type" value="Genomic_DNA"/>
</dbReference>
<evidence type="ECO:0000256" key="1">
    <source>
        <dbReference type="SAM" id="Phobius"/>
    </source>
</evidence>
<sequence>MNEYLKYTTCFYVFDLYLCEEPINLIRNLDFTQNDDIIIISLKNIFKRELINIIKTHIEKYFSIKNYYKFLNINYTFQKNAFLILVKQTIYNDVENIYYKHIRIYTKKKYGKTYKEVIRYYFNEYLEDKLNKKEILENEQNNSNKNNYETILYKNMIQHKINNMTYNNFINKYFKIDKNNKRLSNSFLSKYEEKKKKKNENEYEKNSYCSSDPNRKGKSIIKNIRISSNYSIDKRKKIFIKEEIKEDIKRKTEYDDNLLICLTFKIKNVSFCIAFSNFTFYEYLEKLDYYKYIFYDYNKNNNKKDTVNFNYMNFYIKNYYMYCKQIYNYFINNIIFETKNEDLYLFNIDVIIFLGFDNFILFNYQKENILNNNSFFFDQNIVILNKNKKNFLQKKIYSTLTKEKGRKLTHVGYKVLCDLFMQIEVDIIDNFFYKHFHEIKQKNKNIIISLNPKVIDFNLIHTYQIYQANFEISYDYKGNSDNESFIINDNITINNSYYKYNEHMHKNNNEKNYEYRKELRNEDVEYKNEKKKKKKKNYLLNILDVSSSKRKISQKKKNEKSIHNENYIYDEKYFYHKKNNSEEFCSYNISDENNMIKFQEKYNYIFPKKSNVFYINDEIYLNDKNEINEDKIYFSILCLDTKSNSTIPVNLYSYLHLKKNSIFKYLEENIRFKKEGIKKISKSKNSLINENNFDMIRYTYIYPYKGVIKKNSKKKIQLNLYVEQILNSEILNDSFVLIIRIHNFVKDMFLTIKFSLKNNIVNSLLHSNITNVYNSNNILNNINDNLIDINNNLNLNKNKSFKSNTNISLQNLNRNSDKKKKYNIKNIINGSNSNNIKIVSFLSANFAKFIFSLFFTLDDYEKDLLNSKDEMIDDIFYFFRLTNLNNYHLLYSFNPILTNLHMNKRIDFTYFLKRSFYIKYNDKKTLCSTFFIDNKIHKNIRKKDSGLPYEINYLIEKIKDNEKIEKKITLESFLLLCEQLFYILNKNMIYCSFLDTIKNIYNYKISKNKKMCLIFYTILKNCSLFYKNIFLVFISFLKKLFTYFIKLSIHNFHVLVLKKTNDVHMNLLKKKKKHYFRLFLDAFNFFHISFLSYVSTFFFSFLDIQIALDLIHYLLFYL</sequence>
<name>A0A1J1GUH8_PLAGA</name>
<accession>A0A1J1GUH8</accession>
<dbReference type="VEuPathDB" id="PlasmoDB:PGAL8A_00236500"/>
<gene>
    <name evidence="2" type="ORF">PGAL8A_00236500</name>
</gene>
<dbReference type="Proteomes" id="UP000220797">
    <property type="component" value="Unassembled WGS sequence"/>
</dbReference>
<feature type="transmembrane region" description="Helical" evidence="1">
    <location>
        <begin position="1078"/>
        <end position="1102"/>
    </location>
</feature>
<keyword evidence="1" id="KW-1133">Transmembrane helix</keyword>
<keyword evidence="3" id="KW-1185">Reference proteome</keyword>
<dbReference type="AlphaFoldDB" id="A0A1J1GUH8"/>
<keyword evidence="1" id="KW-0472">Membrane</keyword>